<evidence type="ECO:0000313" key="3">
    <source>
        <dbReference type="Proteomes" id="UP000824014"/>
    </source>
</evidence>
<accession>A0A9D2ILN3</accession>
<protein>
    <recommendedName>
        <fullName evidence="4">DUF4925 domain-containing protein</fullName>
    </recommendedName>
</protein>
<name>A0A9D2ILN3_9BACT</name>
<feature type="chain" id="PRO_5038723341" description="DUF4925 domain-containing protein" evidence="1">
    <location>
        <begin position="23"/>
        <end position="261"/>
    </location>
</feature>
<evidence type="ECO:0008006" key="4">
    <source>
        <dbReference type="Google" id="ProtNLM"/>
    </source>
</evidence>
<reference evidence="2" key="2">
    <citation type="submission" date="2021-04" db="EMBL/GenBank/DDBJ databases">
        <authorList>
            <person name="Gilroy R."/>
        </authorList>
    </citation>
    <scope>NUCLEOTIDE SEQUENCE</scope>
    <source>
        <strain evidence="2">ChiHjej11B10-19426</strain>
    </source>
</reference>
<dbReference type="EMBL" id="DXCC01000006">
    <property type="protein sequence ID" value="HIZ14747.1"/>
    <property type="molecule type" value="Genomic_DNA"/>
</dbReference>
<reference evidence="2" key="1">
    <citation type="journal article" date="2021" name="PeerJ">
        <title>Extensive microbial diversity within the chicken gut microbiome revealed by metagenomics and culture.</title>
        <authorList>
            <person name="Gilroy R."/>
            <person name="Ravi A."/>
            <person name="Getino M."/>
            <person name="Pursley I."/>
            <person name="Horton D.L."/>
            <person name="Alikhan N.F."/>
            <person name="Baker D."/>
            <person name="Gharbi K."/>
            <person name="Hall N."/>
            <person name="Watson M."/>
            <person name="Adriaenssens E.M."/>
            <person name="Foster-Nyarko E."/>
            <person name="Jarju S."/>
            <person name="Secka A."/>
            <person name="Antonio M."/>
            <person name="Oren A."/>
            <person name="Chaudhuri R.R."/>
            <person name="La Ragione R."/>
            <person name="Hildebrand F."/>
            <person name="Pallen M.J."/>
        </authorList>
    </citation>
    <scope>NUCLEOTIDE SEQUENCE</scope>
    <source>
        <strain evidence="2">ChiHjej11B10-19426</strain>
    </source>
</reference>
<keyword evidence="1" id="KW-0732">Signal</keyword>
<proteinExistence type="predicted"/>
<organism evidence="2 3">
    <name type="scientific">Candidatus Tidjanibacter faecipullorum</name>
    <dbReference type="NCBI Taxonomy" id="2838766"/>
    <lineage>
        <taxon>Bacteria</taxon>
        <taxon>Pseudomonadati</taxon>
        <taxon>Bacteroidota</taxon>
        <taxon>Bacteroidia</taxon>
        <taxon>Bacteroidales</taxon>
        <taxon>Rikenellaceae</taxon>
        <taxon>Tidjanibacter</taxon>
    </lineage>
</organism>
<sequence length="261" mass="27864">MKKRLFRALSVAVVAAAMLVTGCGKRTSTPSTSTLNGTYTVSTTPLYAKAAAIDPDAMAIDTEMNGEPLQLTYRQISGLLESMLPSQQLLDNEAEITFKDGALEIRNMTADGPVTVFPAPESGIPADMIVYTTSGNTLSMLVDLSVIDALLNQQDNTGTLTEGIHTMLASLTKGIAVYSEAANTLTVELRYTLSGTTLTVYADKALLSDTWACISPIMNEVLPYLQSADPDTAAMLEVILPLIDPMLNGFSTLEVGIRMTK</sequence>
<evidence type="ECO:0000313" key="2">
    <source>
        <dbReference type="EMBL" id="HIZ14747.1"/>
    </source>
</evidence>
<comment type="caution">
    <text evidence="2">The sequence shown here is derived from an EMBL/GenBank/DDBJ whole genome shotgun (WGS) entry which is preliminary data.</text>
</comment>
<dbReference type="Proteomes" id="UP000824014">
    <property type="component" value="Unassembled WGS sequence"/>
</dbReference>
<dbReference type="PROSITE" id="PS51257">
    <property type="entry name" value="PROKAR_LIPOPROTEIN"/>
    <property type="match status" value="1"/>
</dbReference>
<gene>
    <name evidence="2" type="ORF">H9816_02365</name>
</gene>
<dbReference type="AlphaFoldDB" id="A0A9D2ILN3"/>
<evidence type="ECO:0000256" key="1">
    <source>
        <dbReference type="SAM" id="SignalP"/>
    </source>
</evidence>
<feature type="signal peptide" evidence="1">
    <location>
        <begin position="1"/>
        <end position="22"/>
    </location>
</feature>